<evidence type="ECO:0000256" key="2">
    <source>
        <dbReference type="SAM" id="SignalP"/>
    </source>
</evidence>
<evidence type="ECO:0000313" key="3">
    <source>
        <dbReference type="EMBL" id="ASD65015.1"/>
    </source>
</evidence>
<proteinExistence type="predicted"/>
<gene>
    <name evidence="3" type="ORF">B9G79_16295</name>
</gene>
<dbReference type="RefSeq" id="WP_088566431.1">
    <property type="nucleotide sequence ID" value="NZ_CP020946.1"/>
</dbReference>
<evidence type="ECO:0000256" key="1">
    <source>
        <dbReference type="SAM" id="MobiDB-lite"/>
    </source>
</evidence>
<reference evidence="3 4" key="1">
    <citation type="submission" date="2017-04" db="EMBL/GenBank/DDBJ databases">
        <title>Whole genome sequence of Bdellovibrio bacteriovorus strain SSB218315.</title>
        <authorList>
            <person name="Oyedara O."/>
            <person name="Rodriguez-Perez M.A."/>
        </authorList>
    </citation>
    <scope>NUCLEOTIDE SEQUENCE [LARGE SCALE GENOMIC DNA]</scope>
    <source>
        <strain evidence="3 4">SSB218315</strain>
    </source>
</reference>
<dbReference type="Proteomes" id="UP000197003">
    <property type="component" value="Chromosome"/>
</dbReference>
<evidence type="ECO:0000313" key="4">
    <source>
        <dbReference type="Proteomes" id="UP000197003"/>
    </source>
</evidence>
<protein>
    <submittedName>
        <fullName evidence="3">Uncharacterized protein</fullName>
    </submittedName>
</protein>
<sequence length="728" mass="77889">MKLKNVKCGVMAFALTASFIVPQTPQQVWAAGSTSTFPLNLFGDDDNSDTGLGSTSPTIPSTGGTGGGKSNSSSSGSSSQPRSSTVKATSTTPGKMNAAKVPEAYSCPLFDNRPHAELISAIDSLSKEVKASPECTGSPSAKSLEDNGNAIKESISALQKLMTAQDPSQVNVNSIESTMASALTAVGNLGDIVNNNNFLNSKCGRQTMSTGKVLLALNDVINGLAPYALFAVSMNAALGPALPFVIGGAVATSGISAIAKMIDQNTLDMSNPEHRKAVLQNTCQYTKVAKKVRFMQLAQSGKIEKITQELEKNVDLYNAKFAKPTGELANLLKYKDSSEKYLAAVGNQFVSDKADITTVEEQIQSNNDDLMVCTLANELVNWGADGKTFPSSAIVNLERATVQSDRTTKLQALTLKTLHTNSMKRVAEYAAKSGDNEAALKACAQTGRSWIQGIRQAVNTTGNVVAKSKSDLEVQLSSSADYRQWKAQYTLIETERTTIKRVEKAMQQLSQDNSIIDRSELAQRMVNLKSGLFGSRSSWGFGKPPVLAWINHTKTMHDQAVSGFIANMKALRAGSYSLTDAGLGKGLIITPAGGYYTDPKIQVASAKISQNLANFTLDQLPVGSRENEIACQQLESAWLDWSSAIDHIGAIQFFCDMIDPVLDVKMDASVVTSCRGNAQLNGRGYVKSTVDQAKFVLSSKGFQNEANLVSKKLKELQCPMPAVSVMNQ</sequence>
<dbReference type="EMBL" id="CP020946">
    <property type="protein sequence ID" value="ASD65015.1"/>
    <property type="molecule type" value="Genomic_DNA"/>
</dbReference>
<dbReference type="AlphaFoldDB" id="A0A1Z3NC42"/>
<feature type="compositionally biased region" description="Low complexity" evidence="1">
    <location>
        <begin position="50"/>
        <end position="62"/>
    </location>
</feature>
<accession>A0A1Z3NC42</accession>
<dbReference type="OrthoDB" id="5287399at2"/>
<feature type="signal peptide" evidence="2">
    <location>
        <begin position="1"/>
        <end position="30"/>
    </location>
</feature>
<feature type="region of interest" description="Disordered" evidence="1">
    <location>
        <begin position="41"/>
        <end position="97"/>
    </location>
</feature>
<feature type="chain" id="PRO_5012712428" evidence="2">
    <location>
        <begin position="31"/>
        <end position="728"/>
    </location>
</feature>
<keyword evidence="2" id="KW-0732">Signal</keyword>
<feature type="compositionally biased region" description="Low complexity" evidence="1">
    <location>
        <begin position="70"/>
        <end position="85"/>
    </location>
</feature>
<organism evidence="3 4">
    <name type="scientific">Bdellovibrio bacteriovorus</name>
    <dbReference type="NCBI Taxonomy" id="959"/>
    <lineage>
        <taxon>Bacteria</taxon>
        <taxon>Pseudomonadati</taxon>
        <taxon>Bdellovibrionota</taxon>
        <taxon>Bdellovibrionia</taxon>
        <taxon>Bdellovibrionales</taxon>
        <taxon>Pseudobdellovibrionaceae</taxon>
        <taxon>Bdellovibrio</taxon>
    </lineage>
</organism>
<name>A0A1Z3NC42_BDEBC</name>